<evidence type="ECO:0008006" key="4">
    <source>
        <dbReference type="Google" id="ProtNLM"/>
    </source>
</evidence>
<dbReference type="EMBL" id="CP117167">
    <property type="protein sequence ID" value="WCT10065.1"/>
    <property type="molecule type" value="Genomic_DNA"/>
</dbReference>
<dbReference type="Gene3D" id="2.60.120.1130">
    <property type="match status" value="1"/>
</dbReference>
<dbReference type="RefSeq" id="WP_273628166.1">
    <property type="nucleotide sequence ID" value="NZ_CP117167.1"/>
</dbReference>
<proteinExistence type="predicted"/>
<gene>
    <name evidence="2" type="ORF">PQO05_15130</name>
</gene>
<evidence type="ECO:0000313" key="2">
    <source>
        <dbReference type="EMBL" id="WCT10065.1"/>
    </source>
</evidence>
<dbReference type="Proteomes" id="UP001216139">
    <property type="component" value="Chromosome"/>
</dbReference>
<feature type="chain" id="PRO_5045583751" description="DUF3857 domain-containing protein" evidence="1">
    <location>
        <begin position="20"/>
        <end position="724"/>
    </location>
</feature>
<feature type="signal peptide" evidence="1">
    <location>
        <begin position="1"/>
        <end position="19"/>
    </location>
</feature>
<organism evidence="2 3">
    <name type="scientific">Mucilaginibacter jinjuensis</name>
    <dbReference type="NCBI Taxonomy" id="1176721"/>
    <lineage>
        <taxon>Bacteria</taxon>
        <taxon>Pseudomonadati</taxon>
        <taxon>Bacteroidota</taxon>
        <taxon>Sphingobacteriia</taxon>
        <taxon>Sphingobacteriales</taxon>
        <taxon>Sphingobacteriaceae</taxon>
        <taxon>Mucilaginibacter</taxon>
    </lineage>
</organism>
<name>A0ABY7T0U9_9SPHI</name>
<reference evidence="2 3" key="1">
    <citation type="submission" date="2023-02" db="EMBL/GenBank/DDBJ databases">
        <title>Genome sequence of Mucilaginibacter jinjuensis strain KACC 16571.</title>
        <authorList>
            <person name="Kim S."/>
            <person name="Heo J."/>
            <person name="Kwon S.-W."/>
        </authorList>
    </citation>
    <scope>NUCLEOTIDE SEQUENCE [LARGE SCALE GENOMIC DNA]</scope>
    <source>
        <strain evidence="2 3">KACC 16571</strain>
    </source>
</reference>
<evidence type="ECO:0000256" key="1">
    <source>
        <dbReference type="SAM" id="SignalP"/>
    </source>
</evidence>
<keyword evidence="3" id="KW-1185">Reference proteome</keyword>
<accession>A0ABY7T0U9</accession>
<evidence type="ECO:0000313" key="3">
    <source>
        <dbReference type="Proteomes" id="UP001216139"/>
    </source>
</evidence>
<keyword evidence="1" id="KW-0732">Signal</keyword>
<sequence>MKKTLLSLSFLSLSLSLFAQTYDQKQVALQKEVWDAASPEFKVTSIPEDLNKESAVVIARSFNLKRSVHIKSEISRLFHERVKINDKVALEKYSTLEYQRREVTGFFISRNTKETVVGVKIIKPNGSEIIVPTNEEVLLKNDKNGKNLTGKIAVSGLQTGDILDYYVSYSKSSLMRSGESYQENDNLIMLTNEYPILFYDLKFQFNSKLDVQCVYGNNAPHFTETKDKDDNRIFAITLTNLPKYQTYLWTSPLRQYPYIEIGSEFGMEQTAFGRKRDKTPTAFDSNKSDFESTFNENTHYYFKDPEKQLKDYFDGNKGVKAASKDTLLKVLYDIWKYNTFCTYTADNIKDGIDFNARRANGSYNAMMMTLLLNDLKIENDIALVSSRTSNTLENVFNPDDFTAIVRVKDGGKTYYMCFDDVVTHFNEIPARYQGENAIILYPKRKGITTYSFTEGVDIMPIQPSAENTLSEKLNVSLLPDNMQKLKIERQVRETGDMRHDDQKDLLAYDEIDNYYTNLVKGDDLQKRLRKFPETSRMYDAFQAAFNDSRNNIPKIFTAKIKAQYDQEPEQLSNFKIVNNALENTNPVFEYNSTFVLNNMVKKAGANYIVDAGKLTGGFLTLTDKEKDRKIDVYMNAARTITYTISINIPKGYSVKGLEELVKNSSNKTGSFASTATLNGNVLNIKVTRVYNSNFEKVTDWKSLMAIIDAAAEFNGKQILLEKQG</sequence>
<protein>
    <recommendedName>
        <fullName evidence="4">DUF3857 domain-containing protein</fullName>
    </recommendedName>
</protein>